<protein>
    <submittedName>
        <fullName evidence="3">Uncharacterized protein</fullName>
    </submittedName>
</protein>
<proteinExistence type="predicted"/>
<feature type="transmembrane region" description="Helical" evidence="2">
    <location>
        <begin position="195"/>
        <end position="218"/>
    </location>
</feature>
<keyword evidence="2" id="KW-1133">Transmembrane helix</keyword>
<feature type="transmembrane region" description="Helical" evidence="2">
    <location>
        <begin position="123"/>
        <end position="141"/>
    </location>
</feature>
<keyword evidence="2" id="KW-0472">Membrane</keyword>
<evidence type="ECO:0000313" key="3">
    <source>
        <dbReference type="EMBL" id="CAD9099930.1"/>
    </source>
</evidence>
<accession>A0A7S1LCA2</accession>
<keyword evidence="2" id="KW-0812">Transmembrane</keyword>
<feature type="transmembrane region" description="Helical" evidence="2">
    <location>
        <begin position="161"/>
        <end position="183"/>
    </location>
</feature>
<gene>
    <name evidence="3" type="ORF">ACAT0790_LOCUS6856</name>
</gene>
<evidence type="ECO:0000256" key="2">
    <source>
        <dbReference type="SAM" id="Phobius"/>
    </source>
</evidence>
<dbReference type="AlphaFoldDB" id="A0A7S1LCA2"/>
<sequence length="390" mass="42569">MQPGQPLQGPGHYGPGADLRQRPPPQMAYGAVGPAPQPGAYPPQGAIPPHGQAYAVGTGTPLLQPRPPYSGNPMPQSRRGGAPSQRAVPASMPCQAQQGPGAPFGAPVEEVPMGKTVPLNKNMFLVMGLTLLSMLCFLPVWDSIEMLLNINYAFWGQRGLPITVIIVSSLIVMFFFFTTEAFFGRWKNELHTTQSLVVMASLFVTLLGLVLVLISLPLSQKAIETHNDIVYQCGNTPATRKLKEYYMSMLKLRLTPDCASKYTIEECPGYVQEKPYSAYLMSMESNFRCSGFCYDTGSMSALQVASSHQTNATKAARRIHKLALTSGGSVKYPPTLFSNANFEASCDGAAARNLINFARDTGYQMWYMGIVLIAVSICMGLWEWSAYMPK</sequence>
<reference evidence="3" key="1">
    <citation type="submission" date="2021-01" db="EMBL/GenBank/DDBJ databases">
        <authorList>
            <person name="Corre E."/>
            <person name="Pelletier E."/>
            <person name="Niang G."/>
            <person name="Scheremetjew M."/>
            <person name="Finn R."/>
            <person name="Kale V."/>
            <person name="Holt S."/>
            <person name="Cochrane G."/>
            <person name="Meng A."/>
            <person name="Brown T."/>
            <person name="Cohen L."/>
        </authorList>
    </citation>
    <scope>NUCLEOTIDE SEQUENCE</scope>
    <source>
        <strain evidence="3">OF101</strain>
    </source>
</reference>
<dbReference type="EMBL" id="HBGE01011659">
    <property type="protein sequence ID" value="CAD9099930.1"/>
    <property type="molecule type" value="Transcribed_RNA"/>
</dbReference>
<feature type="transmembrane region" description="Helical" evidence="2">
    <location>
        <begin position="365"/>
        <end position="384"/>
    </location>
</feature>
<feature type="region of interest" description="Disordered" evidence="1">
    <location>
        <begin position="1"/>
        <end position="101"/>
    </location>
</feature>
<name>A0A7S1LCA2_ALECA</name>
<organism evidence="3">
    <name type="scientific">Alexandrium catenella</name>
    <name type="common">Red tide dinoflagellate</name>
    <name type="synonym">Gonyaulax catenella</name>
    <dbReference type="NCBI Taxonomy" id="2925"/>
    <lineage>
        <taxon>Eukaryota</taxon>
        <taxon>Sar</taxon>
        <taxon>Alveolata</taxon>
        <taxon>Dinophyceae</taxon>
        <taxon>Gonyaulacales</taxon>
        <taxon>Pyrocystaceae</taxon>
        <taxon>Alexandrium</taxon>
    </lineage>
</organism>
<evidence type="ECO:0000256" key="1">
    <source>
        <dbReference type="SAM" id="MobiDB-lite"/>
    </source>
</evidence>